<dbReference type="EMBL" id="FOIJ01000016">
    <property type="protein sequence ID" value="SEU32209.1"/>
    <property type="molecule type" value="Genomic_DNA"/>
</dbReference>
<dbReference type="AlphaFoldDB" id="A0A1I0L1R2"/>
<organism evidence="1 2">
    <name type="scientific">Stigmatella erecta</name>
    <dbReference type="NCBI Taxonomy" id="83460"/>
    <lineage>
        <taxon>Bacteria</taxon>
        <taxon>Pseudomonadati</taxon>
        <taxon>Myxococcota</taxon>
        <taxon>Myxococcia</taxon>
        <taxon>Myxococcales</taxon>
        <taxon>Cystobacterineae</taxon>
        <taxon>Archangiaceae</taxon>
        <taxon>Stigmatella</taxon>
    </lineage>
</organism>
<protein>
    <submittedName>
        <fullName evidence="1">Uncharacterized protein</fullName>
    </submittedName>
</protein>
<proteinExistence type="predicted"/>
<accession>A0A1I0L1R2</accession>
<gene>
    <name evidence="1" type="ORF">SAMN05443639_116163</name>
</gene>
<reference evidence="2" key="1">
    <citation type="submission" date="2016-10" db="EMBL/GenBank/DDBJ databases">
        <authorList>
            <person name="Varghese N."/>
            <person name="Submissions S."/>
        </authorList>
    </citation>
    <scope>NUCLEOTIDE SEQUENCE [LARGE SCALE GENOMIC DNA]</scope>
    <source>
        <strain evidence="2">DSM 16858</strain>
    </source>
</reference>
<sequence>MDHEWVVTVVDSAGAAVSGAQVALVPSSALTALEWPFASIAATHTHQADGRYEALAPLTPTEGKWTLLVRAPGKSPVVQPLLLKAKTKTEFVTSPSPRTAATLAFASEIKTSGTTEGIRCTRFNVTLYPSAEFVFITGTEYEGKGTSFRIFAQNYRDGLRKEKTLDAGTAVTLFSTDSRSRETCVPAVGGEWLEVGVFRFGDATGIKAGSKHSPVPGSDVSVVHLYQYLSDIGAADPGRVKEVGIFSHSWPGGPILFNTADTSTGPARDPDDFDAREKDFDPVNRVNWPHLKDAMSPTGSWHVWGCSATTHYMNLVREAYKHKAAGEDQHFLVNTTYMNHRVPPEKTRTIAERTTRQRVRAFMDTRFRSNTYMAAAASYLGLDVFGAPPGVGSNFGVTMYIDTKTYASVYAYFTQEFKPEFAPTHSTYDKGYVNYRLLATRAAPVAAPFSSEYYRFEQEFTPGGGKSTLLFANNRRVTLAGATGISFKVTPKKGFATAGKAGHLYELHDASDSKKSRAVYVQEDARTFLVDKDSLGKFTVLGKEVP</sequence>
<name>A0A1I0L1R2_9BACT</name>
<keyword evidence="2" id="KW-1185">Reference proteome</keyword>
<evidence type="ECO:0000313" key="2">
    <source>
        <dbReference type="Proteomes" id="UP000199181"/>
    </source>
</evidence>
<dbReference type="RefSeq" id="WP_093524835.1">
    <property type="nucleotide sequence ID" value="NZ_FOIJ01000016.1"/>
</dbReference>
<dbReference type="Proteomes" id="UP000199181">
    <property type="component" value="Unassembled WGS sequence"/>
</dbReference>
<evidence type="ECO:0000313" key="1">
    <source>
        <dbReference type="EMBL" id="SEU32209.1"/>
    </source>
</evidence>